<dbReference type="Gene3D" id="3.30.420.380">
    <property type="match status" value="1"/>
</dbReference>
<comment type="caution">
    <text evidence="2">The sequence shown here is derived from an EMBL/GenBank/DDBJ whole genome shotgun (WGS) entry which is preliminary data.</text>
</comment>
<accession>A0ABW2QNE6</accession>
<dbReference type="NCBIfam" id="TIGR01709">
    <property type="entry name" value="typeII_sec_gspL"/>
    <property type="match status" value="1"/>
</dbReference>
<dbReference type="RefSeq" id="WP_382223839.1">
    <property type="nucleotide sequence ID" value="NZ_JBHTCA010000008.1"/>
</dbReference>
<reference evidence="3" key="1">
    <citation type="journal article" date="2019" name="Int. J. Syst. Evol. Microbiol.">
        <title>The Global Catalogue of Microorganisms (GCM) 10K type strain sequencing project: providing services to taxonomists for standard genome sequencing and annotation.</title>
        <authorList>
            <consortium name="The Broad Institute Genomics Platform"/>
            <consortium name="The Broad Institute Genome Sequencing Center for Infectious Disease"/>
            <person name="Wu L."/>
            <person name="Ma J."/>
        </authorList>
    </citation>
    <scope>NUCLEOTIDE SEQUENCE [LARGE SCALE GENOMIC DNA]</scope>
    <source>
        <strain evidence="3">CGMCC 1.12371</strain>
    </source>
</reference>
<dbReference type="Proteomes" id="UP001596501">
    <property type="component" value="Unassembled WGS sequence"/>
</dbReference>
<name>A0ABW2QNE6_9BURK</name>
<dbReference type="InterPro" id="IPR043129">
    <property type="entry name" value="ATPase_NBD"/>
</dbReference>
<evidence type="ECO:0000259" key="1">
    <source>
        <dbReference type="Pfam" id="PF05134"/>
    </source>
</evidence>
<organism evidence="2 3">
    <name type="scientific">Hydrogenophaga atypica</name>
    <dbReference type="NCBI Taxonomy" id="249409"/>
    <lineage>
        <taxon>Bacteria</taxon>
        <taxon>Pseudomonadati</taxon>
        <taxon>Pseudomonadota</taxon>
        <taxon>Betaproteobacteria</taxon>
        <taxon>Burkholderiales</taxon>
        <taxon>Comamonadaceae</taxon>
        <taxon>Hydrogenophaga</taxon>
    </lineage>
</organism>
<protein>
    <submittedName>
        <fullName evidence="2">Type II secretion system protein GspL</fullName>
    </submittedName>
</protein>
<gene>
    <name evidence="2" type="primary">gspL</name>
    <name evidence="2" type="ORF">ACFQPB_12820</name>
</gene>
<feature type="domain" description="GspL cytoplasmic actin-ATPase-like" evidence="1">
    <location>
        <begin position="42"/>
        <end position="133"/>
    </location>
</feature>
<keyword evidence="3" id="KW-1185">Reference proteome</keyword>
<sequence length="402" mass="43262">MLLLTPSATTDAPGPATEWLWARTTDGQRVDAHGSAPASRLPADGEMVLLLPPQLLSWHQVAVPKVAPSRLRAVLDGLLEDRLLDDAGQLHFALAPGAKPGQTLWVAALRADWLRAALAALKTAGHAVARVAPLLWPQPEPTQRAFERGGQVWLAAAGPLGVVCAPCPPDSAPTPWATLLDRVADSPNDPAPTCISEPASAALAEQVLQRPPDIVGTAEQLVRAAQGPWDLAQFEFSQSAQARRGHWLRDTARTLLHAPAWRPVRWGLAALVLLQIAALNITAWRSQQALAAKQAQIRQTLTERFPQITLVLDAPVQMRRAVADLRQSSGEASPRDLEALLQDLAPASAQWDTLEYGLGQVTLSGFRVAPQADSNWKDRFEAAGWNVQLAGEPPVLTLKARP</sequence>
<evidence type="ECO:0000313" key="3">
    <source>
        <dbReference type="Proteomes" id="UP001596501"/>
    </source>
</evidence>
<dbReference type="InterPro" id="IPR007812">
    <property type="entry name" value="T2SS_protein-GspL"/>
</dbReference>
<dbReference type="EMBL" id="JBHTCA010000008">
    <property type="protein sequence ID" value="MFC7409747.1"/>
    <property type="molecule type" value="Genomic_DNA"/>
</dbReference>
<proteinExistence type="predicted"/>
<dbReference type="Pfam" id="PF05134">
    <property type="entry name" value="T2SSL"/>
    <property type="match status" value="1"/>
</dbReference>
<dbReference type="InterPro" id="IPR024230">
    <property type="entry name" value="GspL_cyto_dom"/>
</dbReference>
<evidence type="ECO:0000313" key="2">
    <source>
        <dbReference type="EMBL" id="MFC7409747.1"/>
    </source>
</evidence>
<dbReference type="SUPFAM" id="SSF53067">
    <property type="entry name" value="Actin-like ATPase domain"/>
    <property type="match status" value="1"/>
</dbReference>